<feature type="domain" description="CNNM transmembrane" evidence="13">
    <location>
        <begin position="1"/>
        <end position="205"/>
    </location>
</feature>
<dbReference type="InterPro" id="IPR036318">
    <property type="entry name" value="FAD-bd_PCMH-like_sf"/>
</dbReference>
<evidence type="ECO:0000256" key="7">
    <source>
        <dbReference type="ARBA" id="ARBA00023122"/>
    </source>
</evidence>
<dbReference type="SMART" id="SM01091">
    <property type="entry name" value="CorC_HlyC"/>
    <property type="match status" value="1"/>
</dbReference>
<dbReference type="Pfam" id="PF00571">
    <property type="entry name" value="CBS"/>
    <property type="match status" value="1"/>
</dbReference>
<feature type="transmembrane region" description="Helical" evidence="11">
    <location>
        <begin position="59"/>
        <end position="81"/>
    </location>
</feature>
<dbReference type="AlphaFoldDB" id="A0A6N2UUQ8"/>
<evidence type="ECO:0000256" key="9">
    <source>
        <dbReference type="PROSITE-ProRule" id="PRU00703"/>
    </source>
</evidence>
<dbReference type="SUPFAM" id="SSF56176">
    <property type="entry name" value="FAD-binding/transporter-associated domain-like"/>
    <property type="match status" value="1"/>
</dbReference>
<dbReference type="EMBL" id="CACRST010000022">
    <property type="protein sequence ID" value="VYT21759.1"/>
    <property type="molecule type" value="Genomic_DNA"/>
</dbReference>
<dbReference type="Pfam" id="PF03471">
    <property type="entry name" value="CorC_HlyC"/>
    <property type="match status" value="1"/>
</dbReference>
<dbReference type="InterPro" id="IPR046342">
    <property type="entry name" value="CBS_dom_sf"/>
</dbReference>
<dbReference type="RefSeq" id="WP_156354752.1">
    <property type="nucleotide sequence ID" value="NZ_CACRST010000022.1"/>
</dbReference>
<keyword evidence="5" id="KW-0677">Repeat</keyword>
<dbReference type="InterPro" id="IPR005170">
    <property type="entry name" value="Transptr-assoc_dom"/>
</dbReference>
<comment type="subcellular location">
    <subcellularLocation>
        <location evidence="1">Cell membrane</location>
        <topology evidence="1">Multi-pass membrane protein</topology>
    </subcellularLocation>
</comment>
<dbReference type="Pfam" id="PF01595">
    <property type="entry name" value="CNNM"/>
    <property type="match status" value="1"/>
</dbReference>
<accession>A0A6N2UUQ8</accession>
<proteinExistence type="inferred from homology"/>
<dbReference type="Gene3D" id="3.30.465.10">
    <property type="match status" value="1"/>
</dbReference>
<keyword evidence="3" id="KW-1003">Cell membrane</keyword>
<keyword evidence="6 10" id="KW-1133">Transmembrane helix</keyword>
<dbReference type="Gene3D" id="3.10.580.10">
    <property type="entry name" value="CBS-domain"/>
    <property type="match status" value="1"/>
</dbReference>
<dbReference type="InterPro" id="IPR051676">
    <property type="entry name" value="UPF0053_domain"/>
</dbReference>
<gene>
    <name evidence="14" type="primary">corC_3</name>
    <name evidence="14" type="ORF">BGLFYP119_02311</name>
</gene>
<protein>
    <submittedName>
        <fullName evidence="14">Magnesium and cobalt efflux protein CorC</fullName>
    </submittedName>
</protein>
<evidence type="ECO:0000256" key="4">
    <source>
        <dbReference type="ARBA" id="ARBA00022692"/>
    </source>
</evidence>
<keyword evidence="8 10" id="KW-0472">Membrane</keyword>
<dbReference type="PANTHER" id="PTHR43099:SF2">
    <property type="entry name" value="UPF0053 PROTEIN YRKA"/>
    <property type="match status" value="1"/>
</dbReference>
<dbReference type="SUPFAM" id="SSF54631">
    <property type="entry name" value="CBS-domain pair"/>
    <property type="match status" value="1"/>
</dbReference>
<evidence type="ECO:0000256" key="5">
    <source>
        <dbReference type="ARBA" id="ARBA00022737"/>
    </source>
</evidence>
<evidence type="ECO:0000256" key="10">
    <source>
        <dbReference type="PROSITE-ProRule" id="PRU01193"/>
    </source>
</evidence>
<dbReference type="CDD" id="cd04590">
    <property type="entry name" value="CBS_pair_CorC_HlyC_assoc"/>
    <property type="match status" value="1"/>
</dbReference>
<dbReference type="InterPro" id="IPR002550">
    <property type="entry name" value="CNNM"/>
</dbReference>
<dbReference type="GO" id="GO:0005886">
    <property type="term" value="C:plasma membrane"/>
    <property type="evidence" value="ECO:0007669"/>
    <property type="project" value="UniProtKB-SubCell"/>
</dbReference>
<dbReference type="PANTHER" id="PTHR43099">
    <property type="entry name" value="UPF0053 PROTEIN YRKA"/>
    <property type="match status" value="1"/>
</dbReference>
<dbReference type="FunFam" id="3.10.580.10:FF:000002">
    <property type="entry name" value="Magnesium/cobalt efflux protein CorC"/>
    <property type="match status" value="1"/>
</dbReference>
<evidence type="ECO:0000259" key="13">
    <source>
        <dbReference type="PROSITE" id="PS51846"/>
    </source>
</evidence>
<keyword evidence="7 9" id="KW-0129">CBS domain</keyword>
<evidence type="ECO:0000256" key="8">
    <source>
        <dbReference type="ARBA" id="ARBA00023136"/>
    </source>
</evidence>
<feature type="domain" description="CBS" evidence="12">
    <location>
        <begin position="288"/>
        <end position="345"/>
    </location>
</feature>
<dbReference type="InterPro" id="IPR044751">
    <property type="entry name" value="Ion_transp-like_CBS"/>
</dbReference>
<dbReference type="InterPro" id="IPR016169">
    <property type="entry name" value="FAD-bd_PCMH_sub2"/>
</dbReference>
<organism evidence="14">
    <name type="scientific">Blautia glucerasea</name>
    <dbReference type="NCBI Taxonomy" id="536633"/>
    <lineage>
        <taxon>Bacteria</taxon>
        <taxon>Bacillati</taxon>
        <taxon>Bacillota</taxon>
        <taxon>Clostridia</taxon>
        <taxon>Lachnospirales</taxon>
        <taxon>Lachnospiraceae</taxon>
        <taxon>Blautia</taxon>
    </lineage>
</organism>
<evidence type="ECO:0000256" key="1">
    <source>
        <dbReference type="ARBA" id="ARBA00004651"/>
    </source>
</evidence>
<evidence type="ECO:0000313" key="14">
    <source>
        <dbReference type="EMBL" id="VYT21759.1"/>
    </source>
</evidence>
<feature type="transmembrane region" description="Helical" evidence="11">
    <location>
        <begin position="106"/>
        <end position="127"/>
    </location>
</feature>
<reference evidence="14" key="1">
    <citation type="submission" date="2019-11" db="EMBL/GenBank/DDBJ databases">
        <authorList>
            <person name="Feng L."/>
        </authorList>
    </citation>
    <scope>NUCLEOTIDE SEQUENCE</scope>
    <source>
        <strain evidence="14">BgluceraseaLFYP119</strain>
    </source>
</reference>
<dbReference type="InterPro" id="IPR000644">
    <property type="entry name" value="CBS_dom"/>
</dbReference>
<name>A0A6N2UUQ8_9FIRM</name>
<evidence type="ECO:0000256" key="3">
    <source>
        <dbReference type="ARBA" id="ARBA00022475"/>
    </source>
</evidence>
<comment type="similarity">
    <text evidence="2">Belongs to the UPF0053 family.</text>
</comment>
<evidence type="ECO:0000256" key="2">
    <source>
        <dbReference type="ARBA" id="ARBA00006337"/>
    </source>
</evidence>
<evidence type="ECO:0000256" key="11">
    <source>
        <dbReference type="SAM" id="Phobius"/>
    </source>
</evidence>
<keyword evidence="4 10" id="KW-0812">Transmembrane</keyword>
<dbReference type="PROSITE" id="PS51371">
    <property type="entry name" value="CBS"/>
    <property type="match status" value="1"/>
</dbReference>
<evidence type="ECO:0000256" key="6">
    <source>
        <dbReference type="ARBA" id="ARBA00022989"/>
    </source>
</evidence>
<evidence type="ECO:0000259" key="12">
    <source>
        <dbReference type="PROSITE" id="PS51371"/>
    </source>
</evidence>
<sequence>MNSSLIFLLLLQVVLIFLNAVFASAEIAVLSINETKLERMAQEGNNRAKRLFRLTREPARFLATIQVAITLSGFLGSAFAADNFSEPLVDWILSLGVNIPRATLDAAAVIVITLVLSYFTLIFGELVPKRIAMKKPEQLAMGISGLVSGISIVFKPVVSFLSISTNLVLRLCGIDPNEEEEKVSEEEIRMMVDAGSEKGTIDHQEKEFIQNVFEFNDIMVESIATHRTDVTILWMEEDMDSWAETIHNSRHTRYPVCDGSPDNVVGVLNAKDYFRLEDKSRENVLQNAVYPAYFVLETTKADVLFKNMKANKKSMAIIIDEYGGMTGIVTLYDLIEELVGDLEDEPLEYKNDDPYIEKVDENTWQVKGNVELEDIEEALKVEIASAEFDTFTGLVFEELGRIPEDGEQDINLKIQDIQVHISSVKDHQIEKAEIKISAKEEKDAEVKIEESSRR</sequence>
<dbReference type="PROSITE" id="PS51846">
    <property type="entry name" value="CNNM"/>
    <property type="match status" value="1"/>
</dbReference>
<feature type="transmembrane region" description="Helical" evidence="11">
    <location>
        <begin position="6"/>
        <end position="30"/>
    </location>
</feature>
<dbReference type="GO" id="GO:0050660">
    <property type="term" value="F:flavin adenine dinucleotide binding"/>
    <property type="evidence" value="ECO:0007669"/>
    <property type="project" value="InterPro"/>
</dbReference>
<feature type="transmembrane region" description="Helical" evidence="11">
    <location>
        <begin position="139"/>
        <end position="163"/>
    </location>
</feature>